<feature type="region of interest" description="Disordered" evidence="1">
    <location>
        <begin position="129"/>
        <end position="183"/>
    </location>
</feature>
<dbReference type="EMBL" id="LN714485">
    <property type="protein sequence ID" value="CEL69086.1"/>
    <property type="molecule type" value="Genomic_DNA"/>
</dbReference>
<accession>A0A0F7UJ68</accession>
<feature type="region of interest" description="Disordered" evidence="1">
    <location>
        <begin position="573"/>
        <end position="613"/>
    </location>
</feature>
<feature type="compositionally biased region" description="Polar residues" evidence="1">
    <location>
        <begin position="135"/>
        <end position="144"/>
    </location>
</feature>
<feature type="compositionally biased region" description="Low complexity" evidence="1">
    <location>
        <begin position="481"/>
        <end position="494"/>
    </location>
</feature>
<dbReference type="AlphaFoldDB" id="A0A0F7UJ68"/>
<organism evidence="2">
    <name type="scientific">Neospora caninum (strain Liverpool)</name>
    <dbReference type="NCBI Taxonomy" id="572307"/>
    <lineage>
        <taxon>Eukaryota</taxon>
        <taxon>Sar</taxon>
        <taxon>Alveolata</taxon>
        <taxon>Apicomplexa</taxon>
        <taxon>Conoidasida</taxon>
        <taxon>Coccidia</taxon>
        <taxon>Eucoccidiorida</taxon>
        <taxon>Eimeriorina</taxon>
        <taxon>Sarcocystidae</taxon>
        <taxon>Neospora</taxon>
    </lineage>
</organism>
<gene>
    <name evidence="2" type="ORF">BN1204_048095</name>
</gene>
<evidence type="ECO:0000256" key="1">
    <source>
        <dbReference type="SAM" id="MobiDB-lite"/>
    </source>
</evidence>
<feature type="compositionally biased region" description="Basic residues" evidence="1">
    <location>
        <begin position="521"/>
        <end position="533"/>
    </location>
</feature>
<feature type="region of interest" description="Disordered" evidence="1">
    <location>
        <begin position="475"/>
        <end position="533"/>
    </location>
</feature>
<feature type="compositionally biased region" description="Low complexity" evidence="1">
    <location>
        <begin position="220"/>
        <end position="238"/>
    </location>
</feature>
<feature type="region of interest" description="Disordered" evidence="1">
    <location>
        <begin position="220"/>
        <end position="281"/>
    </location>
</feature>
<evidence type="ECO:0000313" key="2">
    <source>
        <dbReference type="EMBL" id="CEL69086.1"/>
    </source>
</evidence>
<proteinExistence type="predicted"/>
<feature type="compositionally biased region" description="Polar residues" evidence="1">
    <location>
        <begin position="171"/>
        <end position="183"/>
    </location>
</feature>
<name>A0A0F7UJ68_NEOCL</name>
<protein>
    <submittedName>
        <fullName evidence="2">Uncharacterized protein</fullName>
    </submittedName>
</protein>
<feature type="region of interest" description="Disordered" evidence="1">
    <location>
        <begin position="380"/>
        <end position="401"/>
    </location>
</feature>
<sequence length="740" mass="79005">MLLTAGEMRKILLIQLLQPVVAVPILLTQPFGWSALPAKHMGPQACFASREGRSGNSFGNAEKRSEAVLRNVETTVKARSGARDGNWDPATLPCVFREQVLQKQESRTPKAPHQIVPQLAPGLRSRLLSARSPSQHGANNTPNAQRGLGEARQQDSHAANPGEDWPHAGSSRDSNAQSSSVSRNLRNPARRLMGEEPNQNFVPLSFVLGNEDVSDDQVVPSVDVESPSTPAATAPSSPRFSSDRAGPPGPSGGLQAGRWSPRPSSGLQPGRWSPRPSGGLQAEAWFLNPSSGLLPGRWSPRPSGGLQAEAWFLNPSSGLQLGRWSPRPSSGLQPGRWSPRPSSGLQPGRWSPRPSGGLQAEAWFLNPFFAYELSSGEPQFSHGTGAVSGPQGSRRPSGWTRARLRNLVLSRRALTEARSQHHHAPHTEGLLPIFDPPSASGILRAPAGGPAPSEAVVPGNSEVPVSAPSGRPFFEGRDDSSSASVGGSSHHAGGLQVVRGRDGTEGWHPGVAFRQRSSSARVRRRGSRPQTRRRLLPMFNLADGIPYSGPPSAHPPLPGMAGIQALPFRLGSSQGDSREIAPGAQEGMGRAQQRGRARSPSPPPAEVFPGLPVSRNPDLVSEYRLDPPPEGVSIPAIPRGIRVTAHSTGGQIRVPLRSVRLERNEATESRRVPGVQLLREAAIQAFEVPINAMRLLYGAGGVPFNHSEDTLVTLVGPTHQLALHTDRAVPNPEGFPSDEY</sequence>
<feature type="compositionally biased region" description="Low complexity" evidence="1">
    <location>
        <begin position="583"/>
        <end position="594"/>
    </location>
</feature>
<feature type="region of interest" description="Disordered" evidence="1">
    <location>
        <begin position="322"/>
        <end position="354"/>
    </location>
</feature>
<reference evidence="2" key="1">
    <citation type="journal article" date="2015" name="PLoS ONE">
        <title>Comprehensive Evaluation of Toxoplasma gondii VEG and Neospora caninum LIV Genomes with Tachyzoite Stage Transcriptome and Proteome Defines Novel Transcript Features.</title>
        <authorList>
            <person name="Ramaprasad A."/>
            <person name="Mourier T."/>
            <person name="Naeem R."/>
            <person name="Malas T.B."/>
            <person name="Moussa E."/>
            <person name="Panigrahi A."/>
            <person name="Vermont S.J."/>
            <person name="Otto T.D."/>
            <person name="Wastling J."/>
            <person name="Pain A."/>
        </authorList>
    </citation>
    <scope>NUCLEOTIDE SEQUENCE</scope>
    <source>
        <strain evidence="2">Liverpool</strain>
    </source>
</reference>